<dbReference type="OrthoDB" id="9799036at2"/>
<dbReference type="PANTHER" id="PTHR31793">
    <property type="entry name" value="4-HYDROXYBENZOYL-COA THIOESTERASE FAMILY MEMBER"/>
    <property type="match status" value="1"/>
</dbReference>
<evidence type="ECO:0008006" key="5">
    <source>
        <dbReference type="Google" id="ProtNLM"/>
    </source>
</evidence>
<dbReference type="InterPro" id="IPR050563">
    <property type="entry name" value="4-hydroxybenzoyl-CoA_TE"/>
</dbReference>
<dbReference type="PANTHER" id="PTHR31793:SF24">
    <property type="entry name" value="LONG-CHAIN ACYL-COA THIOESTERASE FADM"/>
    <property type="match status" value="1"/>
</dbReference>
<evidence type="ECO:0000313" key="3">
    <source>
        <dbReference type="Proteomes" id="UP000037179"/>
    </source>
</evidence>
<dbReference type="Proteomes" id="UP000180166">
    <property type="component" value="Chromosome"/>
</dbReference>
<dbReference type="KEGG" id="nsr:NS506_02307"/>
<reference evidence="2 3" key="2">
    <citation type="journal article" date="2016" name="Genome Announc.">
        <title>Draft Genome Sequence of Erythromycin- and Oxytetracycline-Sensitive Nocardia seriolae Strain U-1 (NBRC 110359).</title>
        <authorList>
            <person name="Imajoh M."/>
            <person name="Sukeda M."/>
            <person name="Shimizu M."/>
            <person name="Yamane J."/>
            <person name="Ohnishi K."/>
            <person name="Oshima S."/>
        </authorList>
    </citation>
    <scope>NUCLEOTIDE SEQUENCE [LARGE SCALE GENOMIC DNA]</scope>
    <source>
        <strain evidence="2 3">U-1</strain>
    </source>
</reference>
<dbReference type="SUPFAM" id="SSF54637">
    <property type="entry name" value="Thioesterase/thiol ester dehydrase-isomerase"/>
    <property type="match status" value="1"/>
</dbReference>
<dbReference type="AlphaFoldDB" id="A0A0B8N3C3"/>
<dbReference type="Proteomes" id="UP000037179">
    <property type="component" value="Unassembled WGS sequence"/>
</dbReference>
<name>A0A0B8N3C3_9NOCA</name>
<evidence type="ECO:0000313" key="4">
    <source>
        <dbReference type="Proteomes" id="UP000180166"/>
    </source>
</evidence>
<sequence>MHTYEIQLRRTDIDAQQHLNNVVFAQFLDKARADLLDRHESSGAPWRVVVAGQRLSYRQPLLFRTAPVTVTSIVERIGTTSFTLAHQVRDHENLYLSATSTLVAVGACGEPGHDTTAPRPLTGSEREYLMTLAAPRA</sequence>
<dbReference type="CDD" id="cd00586">
    <property type="entry name" value="4HBT"/>
    <property type="match status" value="1"/>
</dbReference>
<gene>
    <name evidence="1" type="ORF">NS506_02307</name>
    <name evidence="2" type="ORF">NSK11_contig00036-0059</name>
</gene>
<dbReference type="EMBL" id="CP017839">
    <property type="protein sequence ID" value="APA96373.1"/>
    <property type="molecule type" value="Genomic_DNA"/>
</dbReference>
<keyword evidence="3" id="KW-1185">Reference proteome</keyword>
<reference evidence="3" key="1">
    <citation type="submission" date="2015-07" db="EMBL/GenBank/DDBJ databases">
        <title>Nocardia seriolae U-1 whole genome shotgun sequence.</title>
        <authorList>
            <person name="Imajoh M."/>
            <person name="Fukumoto Y."/>
            <person name="Sukeda M."/>
            <person name="Yamane J."/>
            <person name="Yamasaki K."/>
            <person name="Shimizu M."/>
            <person name="Ohnishi K."/>
            <person name="Oshima S."/>
        </authorList>
    </citation>
    <scope>NUCLEOTIDE SEQUENCE [LARGE SCALE GENOMIC DNA]</scope>
    <source>
        <strain evidence="3">U-1</strain>
    </source>
</reference>
<dbReference type="GeneID" id="93373042"/>
<dbReference type="InterPro" id="IPR029069">
    <property type="entry name" value="HotDog_dom_sf"/>
</dbReference>
<reference evidence="1 4" key="3">
    <citation type="submission" date="2016-10" db="EMBL/GenBank/DDBJ databases">
        <title>Genome sequence of Nocardia seriolae strain EM150506, isolated from Anguila japonica.</title>
        <authorList>
            <person name="Han H.-J."/>
        </authorList>
    </citation>
    <scope>NUCLEOTIDE SEQUENCE [LARGE SCALE GENOMIC DNA]</scope>
    <source>
        <strain evidence="1 4">EM150506</strain>
    </source>
</reference>
<dbReference type="Gene3D" id="3.10.129.10">
    <property type="entry name" value="Hotdog Thioesterase"/>
    <property type="match status" value="1"/>
</dbReference>
<evidence type="ECO:0000313" key="2">
    <source>
        <dbReference type="EMBL" id="GAP28470.1"/>
    </source>
</evidence>
<protein>
    <recommendedName>
        <fullName evidence="5">Acyl-CoA thioesterase</fullName>
    </recommendedName>
</protein>
<evidence type="ECO:0000313" key="1">
    <source>
        <dbReference type="EMBL" id="APA96373.1"/>
    </source>
</evidence>
<dbReference type="EMBL" id="BBYQ01000036">
    <property type="protein sequence ID" value="GAP28470.1"/>
    <property type="molecule type" value="Genomic_DNA"/>
</dbReference>
<dbReference type="RefSeq" id="WP_052086310.1">
    <property type="nucleotide sequence ID" value="NZ_AP017900.1"/>
</dbReference>
<organism evidence="2 3">
    <name type="scientific">Nocardia seriolae</name>
    <dbReference type="NCBI Taxonomy" id="37332"/>
    <lineage>
        <taxon>Bacteria</taxon>
        <taxon>Bacillati</taxon>
        <taxon>Actinomycetota</taxon>
        <taxon>Actinomycetes</taxon>
        <taxon>Mycobacteriales</taxon>
        <taxon>Nocardiaceae</taxon>
        <taxon>Nocardia</taxon>
    </lineage>
</organism>
<proteinExistence type="predicted"/>
<accession>A0A0B8N3C3</accession>
<dbReference type="Pfam" id="PF13279">
    <property type="entry name" value="4HBT_2"/>
    <property type="match status" value="1"/>
</dbReference>
<dbReference type="GO" id="GO:0047617">
    <property type="term" value="F:fatty acyl-CoA hydrolase activity"/>
    <property type="evidence" value="ECO:0007669"/>
    <property type="project" value="TreeGrafter"/>
</dbReference>